<gene>
    <name evidence="1" type="ORF">PAESOLCIP111_02938</name>
</gene>
<dbReference type="RefSeq" id="WP_218092704.1">
    <property type="nucleotide sequence ID" value="NZ_CAJVAS010000011.1"/>
</dbReference>
<evidence type="ECO:0000313" key="1">
    <source>
        <dbReference type="EMBL" id="CAG7627647.1"/>
    </source>
</evidence>
<dbReference type="Proteomes" id="UP000693672">
    <property type="component" value="Unassembled WGS sequence"/>
</dbReference>
<keyword evidence="2" id="KW-1185">Reference proteome</keyword>
<dbReference type="AlphaFoldDB" id="A0A916K573"/>
<proteinExistence type="predicted"/>
<evidence type="ECO:0000313" key="2">
    <source>
        <dbReference type="Proteomes" id="UP000693672"/>
    </source>
</evidence>
<organism evidence="1 2">
    <name type="scientific">Paenibacillus solanacearum</name>
    <dbReference type="NCBI Taxonomy" id="2048548"/>
    <lineage>
        <taxon>Bacteria</taxon>
        <taxon>Bacillati</taxon>
        <taxon>Bacillota</taxon>
        <taxon>Bacilli</taxon>
        <taxon>Bacillales</taxon>
        <taxon>Paenibacillaceae</taxon>
        <taxon>Paenibacillus</taxon>
    </lineage>
</organism>
<dbReference type="EMBL" id="CAJVAS010000011">
    <property type="protein sequence ID" value="CAG7627647.1"/>
    <property type="molecule type" value="Genomic_DNA"/>
</dbReference>
<name>A0A916K573_9BACL</name>
<reference evidence="1" key="1">
    <citation type="submission" date="2021-06" db="EMBL/GenBank/DDBJ databases">
        <authorList>
            <person name="Criscuolo A."/>
        </authorList>
    </citation>
    <scope>NUCLEOTIDE SEQUENCE</scope>
    <source>
        <strain evidence="1">CIP111600</strain>
    </source>
</reference>
<accession>A0A916K573</accession>
<protein>
    <submittedName>
        <fullName evidence="1">Uncharacterized protein</fullName>
    </submittedName>
</protein>
<sequence>MEEQEEQRPVTDLFVEDYEEFLEEEERWQPGAVEYFRRKRTRNPERRPQERRIR</sequence>
<comment type="caution">
    <text evidence="1">The sequence shown here is derived from an EMBL/GenBank/DDBJ whole genome shotgun (WGS) entry which is preliminary data.</text>
</comment>